<dbReference type="InterPro" id="IPR051906">
    <property type="entry name" value="TolC-like"/>
</dbReference>
<dbReference type="Proteomes" id="UP000885797">
    <property type="component" value="Unassembled WGS sequence"/>
</dbReference>
<dbReference type="EMBL" id="DRND01000381">
    <property type="protein sequence ID" value="HFC47182.1"/>
    <property type="molecule type" value="Genomic_DNA"/>
</dbReference>
<reference evidence="9" key="1">
    <citation type="journal article" date="2020" name="mSystems">
        <title>Genome- and Community-Level Interaction Insights into Carbon Utilization and Element Cycling Functions of Hydrothermarchaeota in Hydrothermal Sediment.</title>
        <authorList>
            <person name="Zhou Z."/>
            <person name="Liu Y."/>
            <person name="Xu W."/>
            <person name="Pan J."/>
            <person name="Luo Z.H."/>
            <person name="Li M."/>
        </authorList>
    </citation>
    <scope>NUCLEOTIDE SEQUENCE [LARGE SCALE GENOMIC DNA]</scope>
    <source>
        <strain evidence="9">HyVt-503</strain>
    </source>
</reference>
<comment type="similarity">
    <text evidence="2">Belongs to the outer membrane factor (OMF) (TC 1.B.17) family.</text>
</comment>
<dbReference type="InterPro" id="IPR003423">
    <property type="entry name" value="OMP_efflux"/>
</dbReference>
<dbReference type="GO" id="GO:0009279">
    <property type="term" value="C:cell outer membrane"/>
    <property type="evidence" value="ECO:0007669"/>
    <property type="project" value="UniProtKB-SubCell"/>
</dbReference>
<accession>A0A7V2SWD5</accession>
<comment type="subcellular location">
    <subcellularLocation>
        <location evidence="1">Cell outer membrane</location>
    </subcellularLocation>
</comment>
<evidence type="ECO:0000256" key="8">
    <source>
        <dbReference type="SAM" id="Coils"/>
    </source>
</evidence>
<organism evidence="9">
    <name type="scientific">Dissulfuribacter thermophilus</name>
    <dbReference type="NCBI Taxonomy" id="1156395"/>
    <lineage>
        <taxon>Bacteria</taxon>
        <taxon>Pseudomonadati</taxon>
        <taxon>Thermodesulfobacteriota</taxon>
        <taxon>Dissulfuribacteria</taxon>
        <taxon>Dissulfuribacterales</taxon>
        <taxon>Dissulfuribacteraceae</taxon>
        <taxon>Dissulfuribacter</taxon>
    </lineage>
</organism>
<evidence type="ECO:0000256" key="1">
    <source>
        <dbReference type="ARBA" id="ARBA00004442"/>
    </source>
</evidence>
<keyword evidence="6" id="KW-0472">Membrane</keyword>
<keyword evidence="5" id="KW-0812">Transmembrane</keyword>
<keyword evidence="3" id="KW-0813">Transport</keyword>
<dbReference type="PANTHER" id="PTHR30026:SF20">
    <property type="entry name" value="OUTER MEMBRANE PROTEIN TOLC"/>
    <property type="match status" value="1"/>
</dbReference>
<sequence length="457" mass="51972">MKRPRLFLSLFIIALSFFLHSGLSLAARPLSLEEALDIALKDNPQVRAVMSELKMSEAQKVQARSAFFPRLDVEEGFIRSDNPVMVFMEKLNQELFSQSDFRIQNLNDPSPRTDWATRLVLTQPIFNRGKEYIGNELSKKAYEITALRQKAVKQYVAFRVESAYLKTLLAIQRRKVMTRAVDTARQGYELARNRYLAGTALKSDMLAAEARLMRLKHELATAKAEEKTAMSELNSIMSRPQNEVWELDQGVLLEKGATRPLESWIELAKERRPEVAISDKFVELALLKKKGAKLNFLPSLNLQGDYELHGEDPFSDDGESWSIMAKASFNIFKGLGDKARLVEASADVERARAQRQRVLNETELEVRSAYHANIAAEEALRSAKSEVERAKEALRILRRRYTQGLALMVEVLGAEDALKYAELGLEDARFRQRLSELKLKLFSGTLLTSEERVEEAE</sequence>
<comment type="caution">
    <text evidence="9">The sequence shown here is derived from an EMBL/GenBank/DDBJ whole genome shotgun (WGS) entry which is preliminary data.</text>
</comment>
<name>A0A7V2SWD5_9BACT</name>
<dbReference type="SUPFAM" id="SSF56954">
    <property type="entry name" value="Outer membrane efflux proteins (OEP)"/>
    <property type="match status" value="1"/>
</dbReference>
<proteinExistence type="inferred from homology"/>
<evidence type="ECO:0000256" key="3">
    <source>
        <dbReference type="ARBA" id="ARBA00022448"/>
    </source>
</evidence>
<evidence type="ECO:0000256" key="7">
    <source>
        <dbReference type="ARBA" id="ARBA00023237"/>
    </source>
</evidence>
<feature type="coiled-coil region" evidence="8">
    <location>
        <begin position="205"/>
        <end position="232"/>
    </location>
</feature>
<dbReference type="AlphaFoldDB" id="A0A7V2SWD5"/>
<dbReference type="Pfam" id="PF02321">
    <property type="entry name" value="OEP"/>
    <property type="match status" value="2"/>
</dbReference>
<keyword evidence="4" id="KW-1134">Transmembrane beta strand</keyword>
<dbReference type="GO" id="GO:1990281">
    <property type="term" value="C:efflux pump complex"/>
    <property type="evidence" value="ECO:0007669"/>
    <property type="project" value="TreeGrafter"/>
</dbReference>
<evidence type="ECO:0000256" key="2">
    <source>
        <dbReference type="ARBA" id="ARBA00007613"/>
    </source>
</evidence>
<dbReference type="GO" id="GO:0015288">
    <property type="term" value="F:porin activity"/>
    <property type="evidence" value="ECO:0007669"/>
    <property type="project" value="TreeGrafter"/>
</dbReference>
<protein>
    <submittedName>
        <fullName evidence="9">TolC family protein</fullName>
    </submittedName>
</protein>
<dbReference type="PANTHER" id="PTHR30026">
    <property type="entry name" value="OUTER MEMBRANE PROTEIN TOLC"/>
    <property type="match status" value="1"/>
</dbReference>
<evidence type="ECO:0000313" key="9">
    <source>
        <dbReference type="EMBL" id="HFC47182.1"/>
    </source>
</evidence>
<keyword evidence="7" id="KW-0998">Cell outer membrane</keyword>
<evidence type="ECO:0000256" key="5">
    <source>
        <dbReference type="ARBA" id="ARBA00022692"/>
    </source>
</evidence>
<feature type="coiled-coil region" evidence="8">
    <location>
        <begin position="341"/>
        <end position="400"/>
    </location>
</feature>
<evidence type="ECO:0000256" key="4">
    <source>
        <dbReference type="ARBA" id="ARBA00022452"/>
    </source>
</evidence>
<gene>
    <name evidence="9" type="ORF">ENJ63_04795</name>
</gene>
<evidence type="ECO:0000256" key="6">
    <source>
        <dbReference type="ARBA" id="ARBA00023136"/>
    </source>
</evidence>
<keyword evidence="8" id="KW-0175">Coiled coil</keyword>
<dbReference type="Gene3D" id="1.20.1600.10">
    <property type="entry name" value="Outer membrane efflux proteins (OEP)"/>
    <property type="match status" value="1"/>
</dbReference>
<dbReference type="GO" id="GO:0015562">
    <property type="term" value="F:efflux transmembrane transporter activity"/>
    <property type="evidence" value="ECO:0007669"/>
    <property type="project" value="InterPro"/>
</dbReference>